<reference evidence="1 2" key="1">
    <citation type="submission" date="2014-01" db="EMBL/GenBank/DDBJ databases">
        <title>Draft genome sequencing of Bacillus alcalophilus CGMCC 1.3604.</title>
        <authorList>
            <person name="Yang J."/>
            <person name="Diao L."/>
            <person name="Yang S."/>
        </authorList>
    </citation>
    <scope>NUCLEOTIDE SEQUENCE [LARGE SCALE GENOMIC DNA]</scope>
    <source>
        <strain evidence="1 2">CGMCC 1.3604</strain>
    </source>
</reference>
<sequence>MWAIFFLQRTVLKLVIKRENKETYSPALSPNVDPTLYSNGSYLFLSPKAVLDII</sequence>
<name>A0A4S4JU30_ALKAL</name>
<dbReference type="EMBL" id="JALP01000352">
    <property type="protein sequence ID" value="THG88653.1"/>
    <property type="molecule type" value="Genomic_DNA"/>
</dbReference>
<dbReference type="Proteomes" id="UP000297014">
    <property type="component" value="Unassembled WGS sequence"/>
</dbReference>
<evidence type="ECO:0000313" key="2">
    <source>
        <dbReference type="Proteomes" id="UP000297014"/>
    </source>
</evidence>
<accession>A0A4S4JU30</accession>
<evidence type="ECO:0000313" key="1">
    <source>
        <dbReference type="EMBL" id="THG88653.1"/>
    </source>
</evidence>
<proteinExistence type="predicted"/>
<gene>
    <name evidence="1" type="ORF">AJ85_01695</name>
</gene>
<comment type="caution">
    <text evidence="1">The sequence shown here is derived from an EMBL/GenBank/DDBJ whole genome shotgun (WGS) entry which is preliminary data.</text>
</comment>
<protein>
    <submittedName>
        <fullName evidence="1">Uncharacterized protein</fullName>
    </submittedName>
</protein>
<organism evidence="1 2">
    <name type="scientific">Alkalihalobacillus alcalophilus ATCC 27647 = CGMCC 1.3604</name>
    <dbReference type="NCBI Taxonomy" id="1218173"/>
    <lineage>
        <taxon>Bacteria</taxon>
        <taxon>Bacillati</taxon>
        <taxon>Bacillota</taxon>
        <taxon>Bacilli</taxon>
        <taxon>Bacillales</taxon>
        <taxon>Bacillaceae</taxon>
        <taxon>Alkalihalobacillus</taxon>
    </lineage>
</organism>
<dbReference type="AlphaFoldDB" id="A0A4S4JU30"/>